<proteinExistence type="predicted"/>
<feature type="compositionally biased region" description="Acidic residues" evidence="1">
    <location>
        <begin position="42"/>
        <end position="59"/>
    </location>
</feature>
<gene>
    <name evidence="3" type="ORF">SAMN02745124_04365</name>
</gene>
<feature type="signal peptide" evidence="2">
    <location>
        <begin position="1"/>
        <end position="20"/>
    </location>
</feature>
<name>A0A1M5YRF3_9BACT</name>
<accession>A0A1M5YRF3</accession>
<dbReference type="RefSeq" id="WP_073379413.1">
    <property type="nucleotide sequence ID" value="NZ_FQXS01000052.1"/>
</dbReference>
<dbReference type="Proteomes" id="UP000184139">
    <property type="component" value="Unassembled WGS sequence"/>
</dbReference>
<evidence type="ECO:0000313" key="4">
    <source>
        <dbReference type="Proteomes" id="UP000184139"/>
    </source>
</evidence>
<feature type="compositionally biased region" description="Basic and acidic residues" evidence="1">
    <location>
        <begin position="60"/>
        <end position="73"/>
    </location>
</feature>
<sequence length="73" mass="7792">MKIPKILTLLLCLLALFVFTACESEGPAEQAGEKIDNAVEEAQEGLEEAGDAIEDTAEEAGEKIEDAGDKVRN</sequence>
<dbReference type="OrthoDB" id="5772858at2"/>
<evidence type="ECO:0000313" key="3">
    <source>
        <dbReference type="EMBL" id="SHI14622.1"/>
    </source>
</evidence>
<dbReference type="STRING" id="1121409.SAMN02745124_04365"/>
<evidence type="ECO:0000256" key="2">
    <source>
        <dbReference type="SAM" id="SignalP"/>
    </source>
</evidence>
<reference evidence="3 4" key="1">
    <citation type="submission" date="2016-11" db="EMBL/GenBank/DDBJ databases">
        <authorList>
            <person name="Jaros S."/>
            <person name="Januszkiewicz K."/>
            <person name="Wedrychowicz H."/>
        </authorList>
    </citation>
    <scope>NUCLEOTIDE SEQUENCE [LARGE SCALE GENOMIC DNA]</scope>
    <source>
        <strain evidence="3 4">DSM 9705</strain>
    </source>
</reference>
<dbReference type="AlphaFoldDB" id="A0A1M5YRF3"/>
<feature type="chain" id="PRO_5012251832" evidence="2">
    <location>
        <begin position="21"/>
        <end position="73"/>
    </location>
</feature>
<protein>
    <submittedName>
        <fullName evidence="3">Uncharacterized protein</fullName>
    </submittedName>
</protein>
<feature type="region of interest" description="Disordered" evidence="1">
    <location>
        <begin position="42"/>
        <end position="73"/>
    </location>
</feature>
<dbReference type="EMBL" id="FQXS01000052">
    <property type="protein sequence ID" value="SHI14622.1"/>
    <property type="molecule type" value="Genomic_DNA"/>
</dbReference>
<dbReference type="PROSITE" id="PS51257">
    <property type="entry name" value="PROKAR_LIPOPROTEIN"/>
    <property type="match status" value="1"/>
</dbReference>
<evidence type="ECO:0000256" key="1">
    <source>
        <dbReference type="SAM" id="MobiDB-lite"/>
    </source>
</evidence>
<organism evidence="3 4">
    <name type="scientific">Desulfofustis glycolicus DSM 9705</name>
    <dbReference type="NCBI Taxonomy" id="1121409"/>
    <lineage>
        <taxon>Bacteria</taxon>
        <taxon>Pseudomonadati</taxon>
        <taxon>Thermodesulfobacteriota</taxon>
        <taxon>Desulfobulbia</taxon>
        <taxon>Desulfobulbales</taxon>
        <taxon>Desulfocapsaceae</taxon>
        <taxon>Desulfofustis</taxon>
    </lineage>
</organism>
<keyword evidence="2" id="KW-0732">Signal</keyword>
<keyword evidence="4" id="KW-1185">Reference proteome</keyword>